<protein>
    <submittedName>
        <fullName evidence="2 3">Uncharacterized protein LOC108018344 isoform X1</fullName>
    </submittedName>
    <submittedName>
        <fullName evidence="4">Uncharacterized protein isoform X1</fullName>
    </submittedName>
</protein>
<dbReference type="Proteomes" id="UP001652628">
    <property type="component" value="Unplaced"/>
</dbReference>
<evidence type="ECO:0000313" key="2">
    <source>
        <dbReference type="RefSeq" id="XP_065724657.1"/>
    </source>
</evidence>
<keyword evidence="1" id="KW-1185">Reference proteome</keyword>
<proteinExistence type="predicted"/>
<sequence length="159" mass="17541">MYLIFPKFQPLLVRAWRAIIARAGDFSPEASSNTGLSKQKLALRKGSPKFGCQTNRRYVVFRIGLTGKCWMSSASTAKGVYGWSRSLLWRIERTPVAGSQIVADMNGEIAQKSVELPTASAWLVNIAATILISADHLRSSPTILHDLSQNWVIGYMSAI</sequence>
<organism evidence="1 2">
    <name type="scientific">Drosophila suzukii</name>
    <name type="common">Spotted-wing drosophila fruit fly</name>
    <dbReference type="NCBI Taxonomy" id="28584"/>
    <lineage>
        <taxon>Eukaryota</taxon>
        <taxon>Metazoa</taxon>
        <taxon>Ecdysozoa</taxon>
        <taxon>Arthropoda</taxon>
        <taxon>Hexapoda</taxon>
        <taxon>Insecta</taxon>
        <taxon>Pterygota</taxon>
        <taxon>Neoptera</taxon>
        <taxon>Endopterygota</taxon>
        <taxon>Diptera</taxon>
        <taxon>Brachycera</taxon>
        <taxon>Muscomorpha</taxon>
        <taxon>Ephydroidea</taxon>
        <taxon>Drosophilidae</taxon>
        <taxon>Drosophila</taxon>
        <taxon>Sophophora</taxon>
    </lineage>
</organism>
<dbReference type="GeneID" id="108018344"/>
<evidence type="ECO:0000313" key="3">
    <source>
        <dbReference type="RefSeq" id="XP_065724658.1"/>
    </source>
</evidence>
<evidence type="ECO:0000313" key="4">
    <source>
        <dbReference type="RefSeq" id="XP_070855095.1"/>
    </source>
</evidence>
<gene>
    <name evidence="2 3 4" type="primary">LOC108018344</name>
</gene>
<dbReference type="AlphaFoldDB" id="A0AB40DM84"/>
<dbReference type="RefSeq" id="XP_065724658.1">
    <property type="nucleotide sequence ID" value="XM_065868586.1"/>
</dbReference>
<reference evidence="2 3" key="1">
    <citation type="submission" date="2025-04" db="UniProtKB">
        <authorList>
            <consortium name="RefSeq"/>
        </authorList>
    </citation>
    <scope>IDENTIFICATION</scope>
    <source>
        <strain evidence="2 3">WT10</strain>
        <tissue evidence="2 3">Whole body</tissue>
    </source>
</reference>
<dbReference type="RefSeq" id="XP_070855095.1">
    <property type="nucleotide sequence ID" value="XM_070998994.1"/>
</dbReference>
<accession>A0AB40DM84</accession>
<dbReference type="RefSeq" id="XP_065724657.1">
    <property type="nucleotide sequence ID" value="XM_065868585.1"/>
</dbReference>
<evidence type="ECO:0000313" key="1">
    <source>
        <dbReference type="Proteomes" id="UP001652628"/>
    </source>
</evidence>
<name>A0AB40DM84_DROSZ</name>